<dbReference type="GO" id="GO:0005507">
    <property type="term" value="F:copper ion binding"/>
    <property type="evidence" value="ECO:0007669"/>
    <property type="project" value="InterPro"/>
</dbReference>
<dbReference type="GO" id="GO:0006825">
    <property type="term" value="P:copper ion transport"/>
    <property type="evidence" value="ECO:0007669"/>
    <property type="project" value="InterPro"/>
</dbReference>
<dbReference type="Gene3D" id="2.60.40.1220">
    <property type="match status" value="1"/>
</dbReference>
<dbReference type="PANTHER" id="PTHR34820">
    <property type="entry name" value="INNER MEMBRANE PROTEIN YEBZ"/>
    <property type="match status" value="1"/>
</dbReference>
<name>A0A381W3J9_9ZZZZ</name>
<dbReference type="EMBL" id="UINC01010589">
    <property type="protein sequence ID" value="SVA47052.1"/>
    <property type="molecule type" value="Genomic_DNA"/>
</dbReference>
<reference evidence="6" key="1">
    <citation type="submission" date="2018-05" db="EMBL/GenBank/DDBJ databases">
        <authorList>
            <person name="Lanie J.A."/>
            <person name="Ng W.-L."/>
            <person name="Kazmierczak K.M."/>
            <person name="Andrzejewski T.M."/>
            <person name="Davidsen T.M."/>
            <person name="Wayne K.J."/>
            <person name="Tettelin H."/>
            <person name="Glass J.I."/>
            <person name="Rusch D."/>
            <person name="Podicherti R."/>
            <person name="Tsui H.-C.T."/>
            <person name="Winkler M.E."/>
        </authorList>
    </citation>
    <scope>NUCLEOTIDE SEQUENCE</scope>
</reference>
<accession>A0A381W3J9</accession>
<dbReference type="GO" id="GO:0005886">
    <property type="term" value="C:plasma membrane"/>
    <property type="evidence" value="ECO:0007669"/>
    <property type="project" value="TreeGrafter"/>
</dbReference>
<evidence type="ECO:0000259" key="5">
    <source>
        <dbReference type="Pfam" id="PF04234"/>
    </source>
</evidence>
<proteinExistence type="predicted"/>
<gene>
    <name evidence="6" type="ORF">METZ01_LOCUS99906</name>
</gene>
<dbReference type="InterPro" id="IPR032694">
    <property type="entry name" value="CopC/D"/>
</dbReference>
<keyword evidence="3" id="KW-0732">Signal</keyword>
<evidence type="ECO:0000256" key="1">
    <source>
        <dbReference type="ARBA" id="ARBA00004196"/>
    </source>
</evidence>
<organism evidence="6">
    <name type="scientific">marine metagenome</name>
    <dbReference type="NCBI Taxonomy" id="408172"/>
    <lineage>
        <taxon>unclassified sequences</taxon>
        <taxon>metagenomes</taxon>
        <taxon>ecological metagenomes</taxon>
    </lineage>
</organism>
<keyword evidence="4" id="KW-0186">Copper</keyword>
<feature type="domain" description="CopC" evidence="5">
    <location>
        <begin position="36"/>
        <end position="128"/>
    </location>
</feature>
<evidence type="ECO:0000256" key="2">
    <source>
        <dbReference type="ARBA" id="ARBA00022723"/>
    </source>
</evidence>
<dbReference type="InterPro" id="IPR007348">
    <property type="entry name" value="CopC_dom"/>
</dbReference>
<protein>
    <recommendedName>
        <fullName evidence="5">CopC domain-containing protein</fullName>
    </recommendedName>
</protein>
<comment type="subcellular location">
    <subcellularLocation>
        <location evidence="1">Cell envelope</location>
    </subcellularLocation>
</comment>
<evidence type="ECO:0000313" key="6">
    <source>
        <dbReference type="EMBL" id="SVA47052.1"/>
    </source>
</evidence>
<dbReference type="InterPro" id="IPR014756">
    <property type="entry name" value="Ig_E-set"/>
</dbReference>
<keyword evidence="2" id="KW-0479">Metal-binding</keyword>
<dbReference type="PANTHER" id="PTHR34820:SF4">
    <property type="entry name" value="INNER MEMBRANE PROTEIN YEBZ"/>
    <property type="match status" value="1"/>
</dbReference>
<dbReference type="GO" id="GO:0030313">
    <property type="term" value="C:cell envelope"/>
    <property type="evidence" value="ECO:0007669"/>
    <property type="project" value="UniProtKB-SubCell"/>
</dbReference>
<evidence type="ECO:0000256" key="3">
    <source>
        <dbReference type="ARBA" id="ARBA00022729"/>
    </source>
</evidence>
<dbReference type="Pfam" id="PF04234">
    <property type="entry name" value="CopC"/>
    <property type="match status" value="1"/>
</dbReference>
<evidence type="ECO:0000256" key="4">
    <source>
        <dbReference type="ARBA" id="ARBA00023008"/>
    </source>
</evidence>
<dbReference type="GO" id="GO:0042597">
    <property type="term" value="C:periplasmic space"/>
    <property type="evidence" value="ECO:0007669"/>
    <property type="project" value="InterPro"/>
</dbReference>
<sequence length="143" mass="15602">MILLQVLWGRRDQINKYLALLGFLVIVLQAQQLEAHTRLTQSFPSDSAVLVEGPGEVVLTFSTDVRLTAISLLGPGGELKKLGLVPEKMDQKIFLAIQEKLAPGDYLLTWRAVGADTHLVSGEIHFSVLGPSSSPSVRVFPEP</sequence>
<dbReference type="AlphaFoldDB" id="A0A381W3J9"/>
<dbReference type="SUPFAM" id="SSF81296">
    <property type="entry name" value="E set domains"/>
    <property type="match status" value="1"/>
</dbReference>
<dbReference type="InterPro" id="IPR014755">
    <property type="entry name" value="Cu-Rt/internalin_Ig-like"/>
</dbReference>
<dbReference type="GO" id="GO:0046688">
    <property type="term" value="P:response to copper ion"/>
    <property type="evidence" value="ECO:0007669"/>
    <property type="project" value="InterPro"/>
</dbReference>